<evidence type="ECO:0000256" key="3">
    <source>
        <dbReference type="ARBA" id="ARBA00013007"/>
    </source>
</evidence>
<dbReference type="EMBL" id="KQ965737">
    <property type="protein sequence ID" value="KXS19959.1"/>
    <property type="molecule type" value="Genomic_DNA"/>
</dbReference>
<dbReference type="GO" id="GO:0019240">
    <property type="term" value="P:citrulline biosynthetic process"/>
    <property type="evidence" value="ECO:0007669"/>
    <property type="project" value="TreeGrafter"/>
</dbReference>
<gene>
    <name evidence="10" type="ORF">M427DRAFT_95082</name>
</gene>
<reference evidence="10 11" key="1">
    <citation type="journal article" date="2015" name="Genome Biol. Evol.">
        <title>Phylogenomic analyses indicate that early fungi evolved digesting cell walls of algal ancestors of land plants.</title>
        <authorList>
            <person name="Chang Y."/>
            <person name="Wang S."/>
            <person name="Sekimoto S."/>
            <person name="Aerts A.L."/>
            <person name="Choi C."/>
            <person name="Clum A."/>
            <person name="LaButti K.M."/>
            <person name="Lindquist E.A."/>
            <person name="Yee Ngan C."/>
            <person name="Ohm R.A."/>
            <person name="Salamov A.A."/>
            <person name="Grigoriev I.V."/>
            <person name="Spatafora J.W."/>
            <person name="Berbee M.L."/>
        </authorList>
    </citation>
    <scope>NUCLEOTIDE SEQUENCE [LARGE SCALE GENOMIC DNA]</scope>
    <source>
        <strain evidence="10 11">JEL478</strain>
    </source>
</reference>
<dbReference type="STRING" id="1344416.A0A139ATB4"/>
<dbReference type="PANTHER" id="PTHR45753">
    <property type="entry name" value="ORNITHINE CARBAMOYLTRANSFERASE, MITOCHONDRIAL"/>
    <property type="match status" value="1"/>
</dbReference>
<name>A0A139ATB4_GONPJ</name>
<dbReference type="GO" id="GO:0005829">
    <property type="term" value="C:cytosol"/>
    <property type="evidence" value="ECO:0007669"/>
    <property type="project" value="EnsemblFungi"/>
</dbReference>
<comment type="pathway">
    <text evidence="1">Amino-acid biosynthesis; L-arginine biosynthesis; L-arginine from L-ornithine and carbamoyl phosphate: step 1/3.</text>
</comment>
<dbReference type="Pfam" id="PF02729">
    <property type="entry name" value="OTCace_N"/>
    <property type="match status" value="1"/>
</dbReference>
<dbReference type="OMA" id="DGNNVCN"/>
<evidence type="ECO:0000256" key="5">
    <source>
        <dbReference type="ARBA" id="ARBA00022605"/>
    </source>
</evidence>
<dbReference type="InterPro" id="IPR006130">
    <property type="entry name" value="Asp/Orn_carbamoylTrfase"/>
</dbReference>
<dbReference type="Gene3D" id="3.40.50.1370">
    <property type="entry name" value="Aspartate/ornithine carbamoyltransferase"/>
    <property type="match status" value="2"/>
</dbReference>
<dbReference type="InterPro" id="IPR036901">
    <property type="entry name" value="Asp/Orn_carbamoylTrfase_sf"/>
</dbReference>
<evidence type="ECO:0000256" key="1">
    <source>
        <dbReference type="ARBA" id="ARBA00004975"/>
    </source>
</evidence>
<dbReference type="GO" id="GO:0004585">
    <property type="term" value="F:ornithine carbamoyltransferase activity"/>
    <property type="evidence" value="ECO:0007669"/>
    <property type="project" value="UniProtKB-EC"/>
</dbReference>
<evidence type="ECO:0000313" key="11">
    <source>
        <dbReference type="Proteomes" id="UP000070544"/>
    </source>
</evidence>
<feature type="domain" description="Aspartate/ornithine carbamoyltransferase Asp/Orn-binding" evidence="8">
    <location>
        <begin position="213"/>
        <end position="372"/>
    </location>
</feature>
<sequence length="390" mass="42776">MLGSLRIPQLRNRLSNGIGLRPSVGFTDLPQPQGSSARLSSTAPSPPSFHGVNKFLTLRDFSPEQILHLVQKALTIKNQVKSGLPPPSQPFAGRTLGMVFSKRSTRTRVSCESGWAWYGGHPMFLGANDIQVGGGEPWKDTSIIVGSMVDCVLARLGEHEEVETLAQYSAAPVINGLTAKFHPLQILADIMTIYESYAPTSSTSNGPLVPLNNLKVAWVGDGNNILNDLMVSLPRIGISLAAATPKGYESPEDVVEFARQHSKGGSRGNGQMGTLTLTHDPLEAIHDADVLVTDTWISMGQETEKAKRLKDFAGYQITEAMARQGGAKADWKFMHCLPRKSEEVDEEVFYGPRSIVWQEGENRKYTVMAVYEMIMIDVSSSFKSIRQVRF</sequence>
<evidence type="ECO:0000256" key="7">
    <source>
        <dbReference type="RuleBase" id="RU003634"/>
    </source>
</evidence>
<evidence type="ECO:0000313" key="10">
    <source>
        <dbReference type="EMBL" id="KXS19959.1"/>
    </source>
</evidence>
<dbReference type="OrthoDB" id="10252326at2759"/>
<keyword evidence="6 7" id="KW-0808">Transferase</keyword>
<evidence type="ECO:0000259" key="8">
    <source>
        <dbReference type="Pfam" id="PF00185"/>
    </source>
</evidence>
<dbReference type="NCBIfam" id="NF001986">
    <property type="entry name" value="PRK00779.1"/>
    <property type="match status" value="1"/>
</dbReference>
<dbReference type="PRINTS" id="PR00102">
    <property type="entry name" value="OTCASE"/>
</dbReference>
<dbReference type="InterPro" id="IPR002292">
    <property type="entry name" value="Orn/put_carbamltrans"/>
</dbReference>
<dbReference type="Pfam" id="PF00185">
    <property type="entry name" value="OTCace"/>
    <property type="match status" value="1"/>
</dbReference>
<evidence type="ECO:0000256" key="2">
    <source>
        <dbReference type="ARBA" id="ARBA00007805"/>
    </source>
</evidence>
<evidence type="ECO:0000256" key="4">
    <source>
        <dbReference type="ARBA" id="ARBA00022571"/>
    </source>
</evidence>
<dbReference type="AlphaFoldDB" id="A0A139ATB4"/>
<keyword evidence="5" id="KW-0028">Amino-acid biosynthesis</keyword>
<dbReference type="InterPro" id="IPR006132">
    <property type="entry name" value="Asp/Orn_carbamoyltranf_P-bd"/>
</dbReference>
<dbReference type="GO" id="GO:0005739">
    <property type="term" value="C:mitochondrion"/>
    <property type="evidence" value="ECO:0007669"/>
    <property type="project" value="EnsemblFungi"/>
</dbReference>
<dbReference type="PANTHER" id="PTHR45753:SF3">
    <property type="entry name" value="ORNITHINE TRANSCARBAMYLASE, MITOCHONDRIAL"/>
    <property type="match status" value="1"/>
</dbReference>
<accession>A0A139ATB4</accession>
<dbReference type="PRINTS" id="PR00100">
    <property type="entry name" value="AOTCASE"/>
</dbReference>
<feature type="domain" description="Aspartate/ornithine carbamoyltransferase carbamoyl-P binding" evidence="9">
    <location>
        <begin position="54"/>
        <end position="195"/>
    </location>
</feature>
<dbReference type="FunFam" id="3.40.50.1370:FF:000009">
    <property type="entry name" value="Ornithine carbamoyltransferase, mitochondrial"/>
    <property type="match status" value="1"/>
</dbReference>
<dbReference type="GO" id="GO:1903269">
    <property type="term" value="C:ornithine carbamoyltransferase inhibitor complex"/>
    <property type="evidence" value="ECO:0007669"/>
    <property type="project" value="EnsemblFungi"/>
</dbReference>
<keyword evidence="11" id="KW-1185">Reference proteome</keyword>
<proteinExistence type="inferred from homology"/>
<organism evidence="10 11">
    <name type="scientific">Gonapodya prolifera (strain JEL478)</name>
    <name type="common">Monoblepharis prolifera</name>
    <dbReference type="NCBI Taxonomy" id="1344416"/>
    <lineage>
        <taxon>Eukaryota</taxon>
        <taxon>Fungi</taxon>
        <taxon>Fungi incertae sedis</taxon>
        <taxon>Chytridiomycota</taxon>
        <taxon>Chytridiomycota incertae sedis</taxon>
        <taxon>Monoblepharidomycetes</taxon>
        <taxon>Monoblepharidales</taxon>
        <taxon>Gonapodyaceae</taxon>
        <taxon>Gonapodya</taxon>
    </lineage>
</organism>
<dbReference type="EC" id="2.1.3.3" evidence="3"/>
<evidence type="ECO:0000259" key="9">
    <source>
        <dbReference type="Pfam" id="PF02729"/>
    </source>
</evidence>
<dbReference type="NCBIfam" id="TIGR00658">
    <property type="entry name" value="orni_carb_tr"/>
    <property type="match status" value="1"/>
</dbReference>
<dbReference type="SUPFAM" id="SSF53671">
    <property type="entry name" value="Aspartate/ornithine carbamoyltransferase"/>
    <property type="match status" value="1"/>
</dbReference>
<protein>
    <recommendedName>
        <fullName evidence="3">ornithine carbamoyltransferase</fullName>
        <ecNumber evidence="3">2.1.3.3</ecNumber>
    </recommendedName>
</protein>
<evidence type="ECO:0000256" key="6">
    <source>
        <dbReference type="ARBA" id="ARBA00022679"/>
    </source>
</evidence>
<dbReference type="GO" id="GO:0016597">
    <property type="term" value="F:amino acid binding"/>
    <property type="evidence" value="ECO:0007669"/>
    <property type="project" value="InterPro"/>
</dbReference>
<dbReference type="Proteomes" id="UP000070544">
    <property type="component" value="Unassembled WGS sequence"/>
</dbReference>
<dbReference type="PROSITE" id="PS00097">
    <property type="entry name" value="CARBAMOYLTRANSFERASE"/>
    <property type="match status" value="1"/>
</dbReference>
<dbReference type="InterPro" id="IPR006131">
    <property type="entry name" value="Asp_carbamoyltransf_Asp/Orn-bd"/>
</dbReference>
<dbReference type="GO" id="GO:0042450">
    <property type="term" value="P:L-arginine biosynthetic process via ornithine"/>
    <property type="evidence" value="ECO:0007669"/>
    <property type="project" value="EnsemblFungi"/>
</dbReference>
<keyword evidence="4" id="KW-0055">Arginine biosynthesis</keyword>
<comment type="similarity">
    <text evidence="2">Belongs to the aspartate/ornithine carbamoyltransferase superfamily. OTCase family.</text>
</comment>